<comment type="caution">
    <text evidence="1">The sequence shown here is derived from an EMBL/GenBank/DDBJ whole genome shotgun (WGS) entry which is preliminary data.</text>
</comment>
<dbReference type="Proteomes" id="UP000078397">
    <property type="component" value="Unassembled WGS sequence"/>
</dbReference>
<evidence type="ECO:0000313" key="2">
    <source>
        <dbReference type="Proteomes" id="UP000078397"/>
    </source>
</evidence>
<protein>
    <submittedName>
        <fullName evidence="1">Uncharacterized protein</fullName>
    </submittedName>
</protein>
<dbReference type="EMBL" id="LSBJ02000007">
    <property type="protein sequence ID" value="OAQ62017.1"/>
    <property type="molecule type" value="Genomic_DNA"/>
</dbReference>
<accession>A0A179F9E4</accession>
<dbReference type="RefSeq" id="XP_018139721.1">
    <property type="nucleotide sequence ID" value="XM_018294347.1"/>
</dbReference>
<name>A0A179F9E4_METCM</name>
<evidence type="ECO:0000313" key="1">
    <source>
        <dbReference type="EMBL" id="OAQ62017.1"/>
    </source>
</evidence>
<organism evidence="1 2">
    <name type="scientific">Pochonia chlamydosporia 170</name>
    <dbReference type="NCBI Taxonomy" id="1380566"/>
    <lineage>
        <taxon>Eukaryota</taxon>
        <taxon>Fungi</taxon>
        <taxon>Dikarya</taxon>
        <taxon>Ascomycota</taxon>
        <taxon>Pezizomycotina</taxon>
        <taxon>Sordariomycetes</taxon>
        <taxon>Hypocreomycetidae</taxon>
        <taxon>Hypocreales</taxon>
        <taxon>Clavicipitaceae</taxon>
        <taxon>Pochonia</taxon>
    </lineage>
</organism>
<dbReference type="AlphaFoldDB" id="A0A179F9E4"/>
<sequence>MDQLSISMQLPSPTCITSEIDSPVKCCWSSRASHRGETCIRSYPKGQRATSSTSDSVLANVPAGHPTGLEVLSARW</sequence>
<reference evidence="1 2" key="1">
    <citation type="journal article" date="2016" name="PLoS Pathog.">
        <title>Biosynthesis of antibiotic leucinostatins in bio-control fungus Purpureocillium lilacinum and their inhibition on phytophthora revealed by genome mining.</title>
        <authorList>
            <person name="Wang G."/>
            <person name="Liu Z."/>
            <person name="Lin R."/>
            <person name="Li E."/>
            <person name="Mao Z."/>
            <person name="Ling J."/>
            <person name="Yang Y."/>
            <person name="Yin W.B."/>
            <person name="Xie B."/>
        </authorList>
    </citation>
    <scope>NUCLEOTIDE SEQUENCE [LARGE SCALE GENOMIC DNA]</scope>
    <source>
        <strain evidence="1">170</strain>
    </source>
</reference>
<keyword evidence="2" id="KW-1185">Reference proteome</keyword>
<proteinExistence type="predicted"/>
<gene>
    <name evidence="1" type="ORF">VFPPC_16594</name>
</gene>
<dbReference type="KEGG" id="pchm:VFPPC_16594"/>
<dbReference type="GeneID" id="28858341"/>